<proteinExistence type="predicted"/>
<evidence type="ECO:0000313" key="1">
    <source>
        <dbReference type="EMBL" id="NNH75326.1"/>
    </source>
</evidence>
<dbReference type="EMBL" id="JABELX010000020">
    <property type="protein sequence ID" value="NNH75326.1"/>
    <property type="molecule type" value="Genomic_DNA"/>
</dbReference>
<dbReference type="RefSeq" id="WP_067528445.1">
    <property type="nucleotide sequence ID" value="NZ_JABELX010000020.1"/>
</dbReference>
<protein>
    <submittedName>
        <fullName evidence="1">Uncharacterized protein</fullName>
    </submittedName>
</protein>
<name>A0A849CBU6_9NOCA</name>
<keyword evidence="2" id="KW-1185">Reference proteome</keyword>
<reference evidence="1 2" key="1">
    <citation type="submission" date="2020-05" db="EMBL/GenBank/DDBJ databases">
        <title>MicrobeNet Type strains.</title>
        <authorList>
            <person name="Nicholson A.C."/>
        </authorList>
    </citation>
    <scope>NUCLEOTIDE SEQUENCE [LARGE SCALE GENOMIC DNA]</scope>
    <source>
        <strain evidence="1 2">JCM 3224</strain>
    </source>
</reference>
<dbReference type="AlphaFoldDB" id="A0A849CBU6"/>
<organism evidence="1 2">
    <name type="scientific">Nocardia uniformis</name>
    <dbReference type="NCBI Taxonomy" id="53432"/>
    <lineage>
        <taxon>Bacteria</taxon>
        <taxon>Bacillati</taxon>
        <taxon>Actinomycetota</taxon>
        <taxon>Actinomycetes</taxon>
        <taxon>Mycobacteriales</taxon>
        <taxon>Nocardiaceae</taxon>
        <taxon>Nocardia</taxon>
    </lineage>
</organism>
<comment type="caution">
    <text evidence="1">The sequence shown here is derived from an EMBL/GenBank/DDBJ whole genome shotgun (WGS) entry which is preliminary data.</text>
</comment>
<dbReference type="Proteomes" id="UP000586827">
    <property type="component" value="Unassembled WGS sequence"/>
</dbReference>
<accession>A0A849CBU6</accession>
<evidence type="ECO:0000313" key="2">
    <source>
        <dbReference type="Proteomes" id="UP000586827"/>
    </source>
</evidence>
<sequence>MARQRAESAGWFIALTADVEWRAAGRMPPVWEYLTNPPTILAATGSPELRRFLGGLWAWPGGSRA</sequence>
<gene>
    <name evidence="1" type="ORF">HLB23_36680</name>
</gene>